<evidence type="ECO:0000313" key="7">
    <source>
        <dbReference type="Proteomes" id="UP000000238"/>
    </source>
</evidence>
<dbReference type="OrthoDB" id="9802991at2"/>
<keyword evidence="2" id="KW-0479">Metal-binding</keyword>
<reference evidence="6 7" key="1">
    <citation type="journal article" date="2005" name="Nucleic Acids Res.">
        <title>Genomic blueprint of Hahella chejuensis, a marine microbe producing an algicidal agent.</title>
        <authorList>
            <person name="Jeong H."/>
            <person name="Yim J.H."/>
            <person name="Lee C."/>
            <person name="Choi S.-H."/>
            <person name="Park Y.K."/>
            <person name="Yoon S.H."/>
            <person name="Hur C.-G."/>
            <person name="Kang H.-Y."/>
            <person name="Kim D."/>
            <person name="Lee H.H."/>
            <person name="Park K.H."/>
            <person name="Park S.-H."/>
            <person name="Park H.-S."/>
            <person name="Lee H.K."/>
            <person name="Oh T.K."/>
            <person name="Kim J.F."/>
        </authorList>
    </citation>
    <scope>NUCLEOTIDE SEQUENCE [LARGE SCALE GENOMIC DNA]</scope>
    <source>
        <strain evidence="6 7">KCTC 2396</strain>
    </source>
</reference>
<evidence type="ECO:0000256" key="4">
    <source>
        <dbReference type="ARBA" id="ARBA00022833"/>
    </source>
</evidence>
<evidence type="ECO:0000259" key="5">
    <source>
        <dbReference type="SMART" id="SM00849"/>
    </source>
</evidence>
<dbReference type="GO" id="GO:0046872">
    <property type="term" value="F:metal ion binding"/>
    <property type="evidence" value="ECO:0007669"/>
    <property type="project" value="UniProtKB-KW"/>
</dbReference>
<proteinExistence type="predicted"/>
<sequence length="210" mass="23094">MKYEIVPVTPFVQNCTVLWCEKTRQAAVVDPGGDLAKIEAVLSRNGLTLEKVLLTHAHIDHAGGTAELAEAHEIPIEGPEYEDKFWIDALPQQSMMFGFPTAKQFTPDRWLNEGDEVSVGEETLQVLHCPGHTPGHVIFFHQGARLALVGDVLFNGSIGRTDFPKGDHATLIQSIKTKLWPLGDDVSFIPGHGPMSTFGAERKTNPFVKD</sequence>
<dbReference type="Gene3D" id="3.60.15.10">
    <property type="entry name" value="Ribonuclease Z/Hydroxyacylglutathione hydrolase-like"/>
    <property type="match status" value="1"/>
</dbReference>
<comment type="cofactor">
    <cofactor evidence="1">
        <name>Zn(2+)</name>
        <dbReference type="ChEBI" id="CHEBI:29105"/>
    </cofactor>
</comment>
<accession>Q2SAD4</accession>
<protein>
    <submittedName>
        <fullName evidence="6">Zn-dependent Hydrolase, including glyoxylases</fullName>
    </submittedName>
</protein>
<evidence type="ECO:0000256" key="2">
    <source>
        <dbReference type="ARBA" id="ARBA00022723"/>
    </source>
</evidence>
<keyword evidence="4" id="KW-0862">Zinc</keyword>
<gene>
    <name evidence="6" type="ordered locus">HCH_05737</name>
</gene>
<organism evidence="6 7">
    <name type="scientific">Hahella chejuensis (strain KCTC 2396)</name>
    <dbReference type="NCBI Taxonomy" id="349521"/>
    <lineage>
        <taxon>Bacteria</taxon>
        <taxon>Pseudomonadati</taxon>
        <taxon>Pseudomonadota</taxon>
        <taxon>Gammaproteobacteria</taxon>
        <taxon>Oceanospirillales</taxon>
        <taxon>Hahellaceae</taxon>
        <taxon>Hahella</taxon>
    </lineage>
</organism>
<evidence type="ECO:0000256" key="3">
    <source>
        <dbReference type="ARBA" id="ARBA00022801"/>
    </source>
</evidence>
<dbReference type="InterPro" id="IPR001279">
    <property type="entry name" value="Metallo-B-lactamas"/>
</dbReference>
<evidence type="ECO:0000256" key="1">
    <source>
        <dbReference type="ARBA" id="ARBA00001947"/>
    </source>
</evidence>
<dbReference type="RefSeq" id="WP_011399449.1">
    <property type="nucleotide sequence ID" value="NC_007645.1"/>
</dbReference>
<dbReference type="STRING" id="349521.HCH_05737"/>
<dbReference type="HOGENOM" id="CLU_030571_5_0_6"/>
<feature type="domain" description="Metallo-beta-lactamase" evidence="5">
    <location>
        <begin position="12"/>
        <end position="192"/>
    </location>
</feature>
<dbReference type="InterPro" id="IPR051453">
    <property type="entry name" value="MBL_Glyoxalase_II"/>
</dbReference>
<dbReference type="Pfam" id="PF00753">
    <property type="entry name" value="Lactamase_B"/>
    <property type="match status" value="1"/>
</dbReference>
<name>Q2SAD4_HAHCH</name>
<dbReference type="AlphaFoldDB" id="Q2SAD4"/>
<dbReference type="InterPro" id="IPR036866">
    <property type="entry name" value="RibonucZ/Hydroxyglut_hydro"/>
</dbReference>
<dbReference type="eggNOG" id="COG0491">
    <property type="taxonomic scope" value="Bacteria"/>
</dbReference>
<dbReference type="Proteomes" id="UP000000238">
    <property type="component" value="Chromosome"/>
</dbReference>
<dbReference type="KEGG" id="hch:HCH_05737"/>
<evidence type="ECO:0000313" key="6">
    <source>
        <dbReference type="EMBL" id="ABC32390.1"/>
    </source>
</evidence>
<dbReference type="CDD" id="cd07737">
    <property type="entry name" value="YcbL-like_MBL-fold"/>
    <property type="match status" value="1"/>
</dbReference>
<dbReference type="EMBL" id="CP000155">
    <property type="protein sequence ID" value="ABC32390.1"/>
    <property type="molecule type" value="Genomic_DNA"/>
</dbReference>
<dbReference type="GO" id="GO:0016787">
    <property type="term" value="F:hydrolase activity"/>
    <property type="evidence" value="ECO:0007669"/>
    <property type="project" value="UniProtKB-KW"/>
</dbReference>
<dbReference type="SUPFAM" id="SSF56281">
    <property type="entry name" value="Metallo-hydrolase/oxidoreductase"/>
    <property type="match status" value="1"/>
</dbReference>
<keyword evidence="3 6" id="KW-0378">Hydrolase</keyword>
<dbReference type="PANTHER" id="PTHR46233">
    <property type="entry name" value="HYDROXYACYLGLUTATHIONE HYDROLASE GLOC"/>
    <property type="match status" value="1"/>
</dbReference>
<dbReference type="PANTHER" id="PTHR46233:SF3">
    <property type="entry name" value="HYDROXYACYLGLUTATHIONE HYDROLASE GLOC"/>
    <property type="match status" value="1"/>
</dbReference>
<dbReference type="SMART" id="SM00849">
    <property type="entry name" value="Lactamase_B"/>
    <property type="match status" value="1"/>
</dbReference>
<keyword evidence="7" id="KW-1185">Reference proteome</keyword>